<dbReference type="PRINTS" id="PR01415">
    <property type="entry name" value="ANKYRIN"/>
</dbReference>
<keyword evidence="2" id="KW-0813">Transport</keyword>
<feature type="repeat" description="ANK" evidence="12">
    <location>
        <begin position="514"/>
        <end position="546"/>
    </location>
</feature>
<dbReference type="Gene3D" id="1.25.40.20">
    <property type="entry name" value="Ankyrin repeat-containing domain"/>
    <property type="match status" value="5"/>
</dbReference>
<feature type="repeat" description="ANK" evidence="12">
    <location>
        <begin position="36"/>
        <end position="68"/>
    </location>
</feature>
<feature type="repeat" description="ANK" evidence="12">
    <location>
        <begin position="247"/>
        <end position="279"/>
    </location>
</feature>
<evidence type="ECO:0000256" key="13">
    <source>
        <dbReference type="SAM" id="Phobius"/>
    </source>
</evidence>
<dbReference type="GO" id="GO:1902495">
    <property type="term" value="C:transmembrane transporter complex"/>
    <property type="evidence" value="ECO:0007669"/>
    <property type="project" value="TreeGrafter"/>
</dbReference>
<feature type="transmembrane region" description="Helical" evidence="13">
    <location>
        <begin position="837"/>
        <end position="856"/>
    </location>
</feature>
<feature type="domain" description="Ion transport" evidence="14">
    <location>
        <begin position="749"/>
        <end position="928"/>
    </location>
</feature>
<evidence type="ECO:0000256" key="10">
    <source>
        <dbReference type="ARBA" id="ARBA00023180"/>
    </source>
</evidence>
<feature type="transmembrane region" description="Helical" evidence="13">
    <location>
        <begin position="732"/>
        <end position="754"/>
    </location>
</feature>
<evidence type="ECO:0000256" key="1">
    <source>
        <dbReference type="ARBA" id="ARBA00004141"/>
    </source>
</evidence>
<keyword evidence="15" id="KW-1185">Reference proteome</keyword>
<evidence type="ECO:0000256" key="4">
    <source>
        <dbReference type="ARBA" id="ARBA00022692"/>
    </source>
</evidence>
<gene>
    <name evidence="16" type="primary">LOC111122336</name>
</gene>
<evidence type="ECO:0000256" key="5">
    <source>
        <dbReference type="ARBA" id="ARBA00022737"/>
    </source>
</evidence>
<feature type="repeat" description="ANK" evidence="12">
    <location>
        <begin position="137"/>
        <end position="169"/>
    </location>
</feature>
<dbReference type="GeneID" id="111122336"/>
<evidence type="ECO:0000313" key="15">
    <source>
        <dbReference type="Proteomes" id="UP000694844"/>
    </source>
</evidence>
<dbReference type="PROSITE" id="PS50297">
    <property type="entry name" value="ANK_REP_REGION"/>
    <property type="match status" value="5"/>
</dbReference>
<keyword evidence="9 13" id="KW-0472">Membrane</keyword>
<evidence type="ECO:0000256" key="11">
    <source>
        <dbReference type="ARBA" id="ARBA00023303"/>
    </source>
</evidence>
<evidence type="ECO:0000256" key="3">
    <source>
        <dbReference type="ARBA" id="ARBA00022606"/>
    </source>
</evidence>
<protein>
    <submittedName>
        <fullName evidence="16">Transient receptor potential cation channel subfamily A member 1-like isoform X1</fullName>
    </submittedName>
</protein>
<comment type="subcellular location">
    <subcellularLocation>
        <location evidence="1">Membrane</location>
        <topology evidence="1">Multi-pass membrane protein</topology>
    </subcellularLocation>
</comment>
<feature type="transmembrane region" description="Helical" evidence="13">
    <location>
        <begin position="766"/>
        <end position="788"/>
    </location>
</feature>
<keyword evidence="3" id="KW-0716">Sensory transduction</keyword>
<dbReference type="Pfam" id="PF12796">
    <property type="entry name" value="Ank_2"/>
    <property type="match status" value="5"/>
</dbReference>
<dbReference type="Pfam" id="PF00520">
    <property type="entry name" value="Ion_trans"/>
    <property type="match status" value="1"/>
</dbReference>
<keyword evidence="5" id="KW-0677">Repeat</keyword>
<dbReference type="Proteomes" id="UP000694844">
    <property type="component" value="Chromosome 2"/>
</dbReference>
<feature type="repeat" description="ANK" evidence="12">
    <location>
        <begin position="448"/>
        <end position="480"/>
    </location>
</feature>
<feature type="transmembrane region" description="Helical" evidence="13">
    <location>
        <begin position="800"/>
        <end position="825"/>
    </location>
</feature>
<dbReference type="OrthoDB" id="1661883at2759"/>
<feature type="transmembrane region" description="Helical" evidence="13">
    <location>
        <begin position="896"/>
        <end position="919"/>
    </location>
</feature>
<feature type="repeat" description="ANK" evidence="12">
    <location>
        <begin position="70"/>
        <end position="102"/>
    </location>
</feature>
<keyword evidence="7 12" id="KW-0040">ANK repeat</keyword>
<dbReference type="InterPro" id="IPR005821">
    <property type="entry name" value="Ion_trans_dom"/>
</dbReference>
<evidence type="ECO:0000256" key="2">
    <source>
        <dbReference type="ARBA" id="ARBA00022448"/>
    </source>
</evidence>
<keyword evidence="6 13" id="KW-1133">Transmembrane helix</keyword>
<evidence type="ECO:0000259" key="14">
    <source>
        <dbReference type="Pfam" id="PF00520"/>
    </source>
</evidence>
<feature type="repeat" description="ANK" evidence="12">
    <location>
        <begin position="103"/>
        <end position="136"/>
    </location>
</feature>
<evidence type="ECO:0000313" key="16">
    <source>
        <dbReference type="RefSeq" id="XP_022319765.1"/>
    </source>
</evidence>
<dbReference type="InterPro" id="IPR036770">
    <property type="entry name" value="Ankyrin_rpt-contain_sf"/>
</dbReference>
<keyword evidence="8" id="KW-0406">Ion transport</keyword>
<keyword evidence="4 13" id="KW-0812">Transmembrane</keyword>
<evidence type="ECO:0000256" key="7">
    <source>
        <dbReference type="ARBA" id="ARBA00023043"/>
    </source>
</evidence>
<dbReference type="PANTHER" id="PTHR47143">
    <property type="entry name" value="TRANSIENT RECEPTOR POTENTIAL CATION CHANNEL PROTEIN PAINLESS"/>
    <property type="match status" value="1"/>
</dbReference>
<sequence>MDEKEAMLQDIRDCSAEELERLLSAYPELKDKKDDHGNTLLLITARHDLLQLAQVLISHKVDINEKNKHDGIAAIHEAARCGSVDVGFLLITSGCDVMNCDNRKKTPLHHAARRGQDKMVETLLRSSKLEIDARDENRLTPLHESIVNKHETTAILLVENGAEVTETETNRFTPYMMAAAVELVGLMEKIWKTVLQKGGKSEAIKIVNTHDTLEKNSLLHIAVEKRCLKAVQEILKHGGSVNAANDTGRTPLHLAAISGDLDIAMTLLSHGAAVNARDRDSFTPVHRACLSNQHKILNAMMNKGGDVKIKTKDGMTPFILAASKGYLETVDYLFGNGDVISQTDNNQRNAIHWAVKNAHLEVLSFLLQKSGIDIMEAIDDKEQTIMHYAAKLGNTAILEALIRQQCTLDTRDMKGRTPFHVAAENDNSVALETLYHASDSELNEQDSEGQTPLLLAVKEGHYNIVKVLLSWGADIAIRDKNLCSVIHIAARKGCINIIKILLEHDADINEKGENDNTPLHNACLEGHLKCVQLLLKNKADPLASNVFEETPLAVAVENSHTDIAVTFMHSKRWKKILLCRNSEKKTEVDKMIRNCPEAVEVMMNNCTRTQDFQFIDPGPNDPMSKEQRYFAYETMLKFDKDSLLTHQLIQQYLFAKWFAFGFIAHHLEVSMYLTFYGFFTGHMKSISLSESCRTFLNDSKASNQTGKNETTTDSYLMTDETTTDSYSMIDEVYNWSSTLYGLMLPIVLNILLFREIFMMRLKGYKYFLRPMNYVTITMLITSLISVFVDLSCEKGLRFAWIASLTALVNIMAVLRAYDIIGIYFVMLEEVLKSVLKIIFVLGIILFAFYQAFSSIVTRNYDDKPHSPFVLFMTLGELNFFDEYFKDGNQSFYIDNYIAFLLFFFIVSISMMNLMIGVAVGDIDAVKKTAFRERMAIQINYMSTVENCIPKNLQKRIYRNLRFTRLEKMFYEFLQRFGYNTAFIRQEHDNVTETIHELKHEVEANRQHSMSFCNVLVIILHSSARSTTTSQRQFTSLSMKSRPIDSK</sequence>
<dbReference type="PROSITE" id="PS50088">
    <property type="entry name" value="ANK_REPEAT"/>
    <property type="match status" value="12"/>
</dbReference>
<feature type="repeat" description="ANK" evidence="12">
    <location>
        <begin position="481"/>
        <end position="513"/>
    </location>
</feature>
<dbReference type="GO" id="GO:0005216">
    <property type="term" value="F:monoatomic ion channel activity"/>
    <property type="evidence" value="ECO:0007669"/>
    <property type="project" value="InterPro"/>
</dbReference>
<keyword evidence="11" id="KW-0407">Ion channel</keyword>
<dbReference type="Pfam" id="PF00023">
    <property type="entry name" value="Ank"/>
    <property type="match status" value="1"/>
</dbReference>
<evidence type="ECO:0000256" key="9">
    <source>
        <dbReference type="ARBA" id="ARBA00023136"/>
    </source>
</evidence>
<proteinExistence type="predicted"/>
<dbReference type="RefSeq" id="XP_022319765.1">
    <property type="nucleotide sequence ID" value="XM_022464057.1"/>
</dbReference>
<evidence type="ECO:0000256" key="12">
    <source>
        <dbReference type="PROSITE-ProRule" id="PRU00023"/>
    </source>
</evidence>
<feature type="repeat" description="ANK" evidence="12">
    <location>
        <begin position="381"/>
        <end position="413"/>
    </location>
</feature>
<keyword evidence="10" id="KW-0325">Glycoprotein</keyword>
<dbReference type="SMART" id="SM00248">
    <property type="entry name" value="ANK"/>
    <property type="match status" value="15"/>
</dbReference>
<dbReference type="InterPro" id="IPR052076">
    <property type="entry name" value="TRP_cation_channel"/>
</dbReference>
<name>A0A8B8CVT7_CRAVI</name>
<evidence type="ECO:0000256" key="6">
    <source>
        <dbReference type="ARBA" id="ARBA00022989"/>
    </source>
</evidence>
<feature type="repeat" description="ANK" evidence="12">
    <location>
        <begin position="313"/>
        <end position="345"/>
    </location>
</feature>
<dbReference type="KEGG" id="cvn:111122336"/>
<organism evidence="15 16">
    <name type="scientific">Crassostrea virginica</name>
    <name type="common">Eastern oyster</name>
    <dbReference type="NCBI Taxonomy" id="6565"/>
    <lineage>
        <taxon>Eukaryota</taxon>
        <taxon>Metazoa</taxon>
        <taxon>Spiralia</taxon>
        <taxon>Lophotrochozoa</taxon>
        <taxon>Mollusca</taxon>
        <taxon>Bivalvia</taxon>
        <taxon>Autobranchia</taxon>
        <taxon>Pteriomorphia</taxon>
        <taxon>Ostreida</taxon>
        <taxon>Ostreoidea</taxon>
        <taxon>Ostreidae</taxon>
        <taxon>Crassostrea</taxon>
    </lineage>
</organism>
<dbReference type="AlphaFoldDB" id="A0A8B8CVT7"/>
<accession>A0A8B8CVT7</accession>
<dbReference type="SUPFAM" id="SSF48403">
    <property type="entry name" value="Ankyrin repeat"/>
    <property type="match status" value="2"/>
</dbReference>
<dbReference type="PANTHER" id="PTHR47143:SF1">
    <property type="entry name" value="ION_TRANS DOMAIN-CONTAINING PROTEIN"/>
    <property type="match status" value="1"/>
</dbReference>
<reference evidence="16" key="1">
    <citation type="submission" date="2025-08" db="UniProtKB">
        <authorList>
            <consortium name="RefSeq"/>
        </authorList>
    </citation>
    <scope>IDENTIFICATION</scope>
    <source>
        <tissue evidence="16">Whole sample</tissue>
    </source>
</reference>
<feature type="repeat" description="ANK" evidence="12">
    <location>
        <begin position="214"/>
        <end position="246"/>
    </location>
</feature>
<feature type="repeat" description="ANK" evidence="12">
    <location>
        <begin position="280"/>
        <end position="312"/>
    </location>
</feature>
<evidence type="ECO:0000256" key="8">
    <source>
        <dbReference type="ARBA" id="ARBA00023065"/>
    </source>
</evidence>
<dbReference type="InterPro" id="IPR002110">
    <property type="entry name" value="Ankyrin_rpt"/>
</dbReference>